<dbReference type="AlphaFoldDB" id="A0A843UKC6"/>
<evidence type="ECO:0000313" key="2">
    <source>
        <dbReference type="EMBL" id="MQL83958.1"/>
    </source>
</evidence>
<evidence type="ECO:0000313" key="3">
    <source>
        <dbReference type="Proteomes" id="UP000652761"/>
    </source>
</evidence>
<accession>A0A843UKC6</accession>
<dbReference type="SMART" id="SM00515">
    <property type="entry name" value="eIF5C"/>
    <property type="match status" value="1"/>
</dbReference>
<dbReference type="PANTHER" id="PTHR45887:SF1">
    <property type="entry name" value="TRANSLATION INITIATION FACTOR EIF-2B SUBUNIT EPSILON"/>
    <property type="match status" value="1"/>
</dbReference>
<dbReference type="OrthoDB" id="1724583at2759"/>
<dbReference type="Proteomes" id="UP000652761">
    <property type="component" value="Unassembled WGS sequence"/>
</dbReference>
<sequence length="76" mass="9048">MYISFLFSSFYMKTEYVVLQILVLLYDQDVLTEDAILAWAREKEGADESDKVLLQQSESFIQWLQEAEEDEEEEEE</sequence>
<dbReference type="InterPro" id="IPR016024">
    <property type="entry name" value="ARM-type_fold"/>
</dbReference>
<evidence type="ECO:0000259" key="1">
    <source>
        <dbReference type="PROSITE" id="PS51363"/>
    </source>
</evidence>
<gene>
    <name evidence="2" type="ORF">Taro_016459</name>
</gene>
<proteinExistence type="predicted"/>
<dbReference type="EMBL" id="NMUH01000729">
    <property type="protein sequence ID" value="MQL83958.1"/>
    <property type="molecule type" value="Genomic_DNA"/>
</dbReference>
<feature type="domain" description="W2" evidence="1">
    <location>
        <begin position="1"/>
        <end position="74"/>
    </location>
</feature>
<dbReference type="GO" id="GO:0005851">
    <property type="term" value="C:eukaryotic translation initiation factor 2B complex"/>
    <property type="evidence" value="ECO:0007669"/>
    <property type="project" value="TreeGrafter"/>
</dbReference>
<dbReference type="InterPro" id="IPR003307">
    <property type="entry name" value="W2_domain"/>
</dbReference>
<dbReference type="Pfam" id="PF02020">
    <property type="entry name" value="W2"/>
    <property type="match status" value="1"/>
</dbReference>
<name>A0A843UKC6_COLES</name>
<dbReference type="InterPro" id="IPR051956">
    <property type="entry name" value="eIF2B_epsilon"/>
</dbReference>
<dbReference type="Gene3D" id="1.25.40.180">
    <property type="match status" value="1"/>
</dbReference>
<dbReference type="GO" id="GO:0003743">
    <property type="term" value="F:translation initiation factor activity"/>
    <property type="evidence" value="ECO:0007669"/>
    <property type="project" value="TreeGrafter"/>
</dbReference>
<dbReference type="SUPFAM" id="SSF48371">
    <property type="entry name" value="ARM repeat"/>
    <property type="match status" value="1"/>
</dbReference>
<comment type="caution">
    <text evidence="2">The sequence shown here is derived from an EMBL/GenBank/DDBJ whole genome shotgun (WGS) entry which is preliminary data.</text>
</comment>
<keyword evidence="3" id="KW-1185">Reference proteome</keyword>
<dbReference type="PANTHER" id="PTHR45887">
    <property type="entry name" value="TRANSLATION INITIATION FACTOR EIF-2B SUBUNIT EPSILON"/>
    <property type="match status" value="1"/>
</dbReference>
<reference evidence="2" key="1">
    <citation type="submission" date="2017-07" db="EMBL/GenBank/DDBJ databases">
        <title>Taro Niue Genome Assembly and Annotation.</title>
        <authorList>
            <person name="Atibalentja N."/>
            <person name="Keating K."/>
            <person name="Fields C.J."/>
        </authorList>
    </citation>
    <scope>NUCLEOTIDE SEQUENCE</scope>
    <source>
        <strain evidence="2">Niue_2</strain>
        <tissue evidence="2">Leaf</tissue>
    </source>
</reference>
<dbReference type="GO" id="GO:0005085">
    <property type="term" value="F:guanyl-nucleotide exchange factor activity"/>
    <property type="evidence" value="ECO:0007669"/>
    <property type="project" value="TreeGrafter"/>
</dbReference>
<dbReference type="GO" id="GO:0031369">
    <property type="term" value="F:translation initiation factor binding"/>
    <property type="evidence" value="ECO:0007669"/>
    <property type="project" value="TreeGrafter"/>
</dbReference>
<organism evidence="2 3">
    <name type="scientific">Colocasia esculenta</name>
    <name type="common">Wild taro</name>
    <name type="synonym">Arum esculentum</name>
    <dbReference type="NCBI Taxonomy" id="4460"/>
    <lineage>
        <taxon>Eukaryota</taxon>
        <taxon>Viridiplantae</taxon>
        <taxon>Streptophyta</taxon>
        <taxon>Embryophyta</taxon>
        <taxon>Tracheophyta</taxon>
        <taxon>Spermatophyta</taxon>
        <taxon>Magnoliopsida</taxon>
        <taxon>Liliopsida</taxon>
        <taxon>Araceae</taxon>
        <taxon>Aroideae</taxon>
        <taxon>Colocasieae</taxon>
        <taxon>Colocasia</taxon>
    </lineage>
</organism>
<dbReference type="PROSITE" id="PS51363">
    <property type="entry name" value="W2"/>
    <property type="match status" value="1"/>
</dbReference>
<protein>
    <recommendedName>
        <fullName evidence="1">W2 domain-containing protein</fullName>
    </recommendedName>
</protein>